<dbReference type="SUPFAM" id="SSF51998">
    <property type="entry name" value="PFL-like glycyl radical enzymes"/>
    <property type="match status" value="1"/>
</dbReference>
<feature type="non-terminal residue" evidence="2">
    <location>
        <position position="258"/>
    </location>
</feature>
<sequence length="258" mass="30114">SLDTQPHISIQRASLITEAYKRYEGTVSVPVLRALAFRHLLENKSICIGNGELIVGERGEQPQATPTFPELCCHSLEDLELINNRKKISFTVNQEVKEIQKEKIIPYWENRSMRSRIFEEMTLEWKECYTAGIFTEFMEQRAPGHTVADDKIYQKGFSDFIQDIEKSIQNLDYLNDSEAYDKQEELKAMLICAKAIIWFAERYAEKALEMADAEKNPRRKKELKKIAEVCLYVPAHPPRDFWEALQMYWFVHLGVISE</sequence>
<organism evidence="2">
    <name type="scientific">marine sediment metagenome</name>
    <dbReference type="NCBI Taxonomy" id="412755"/>
    <lineage>
        <taxon>unclassified sequences</taxon>
        <taxon>metagenomes</taxon>
        <taxon>ecological metagenomes</taxon>
    </lineage>
</organism>
<feature type="domain" description="PFL" evidence="1">
    <location>
        <begin position="1"/>
        <end position="258"/>
    </location>
</feature>
<dbReference type="GO" id="GO:0003824">
    <property type="term" value="F:catalytic activity"/>
    <property type="evidence" value="ECO:0007669"/>
    <property type="project" value="InterPro"/>
</dbReference>
<dbReference type="AlphaFoldDB" id="X0VYL1"/>
<dbReference type="PANTHER" id="PTHR43641">
    <property type="entry name" value="FORMATE ACETYLTRANSFERASE 3-RELATED"/>
    <property type="match status" value="1"/>
</dbReference>
<proteinExistence type="predicted"/>
<feature type="non-terminal residue" evidence="2">
    <location>
        <position position="1"/>
    </location>
</feature>
<protein>
    <recommendedName>
        <fullName evidence="1">PFL domain-containing protein</fullName>
    </recommendedName>
</protein>
<name>X0VYL1_9ZZZZ</name>
<dbReference type="GO" id="GO:0005829">
    <property type="term" value="C:cytosol"/>
    <property type="evidence" value="ECO:0007669"/>
    <property type="project" value="TreeGrafter"/>
</dbReference>
<evidence type="ECO:0000259" key="1">
    <source>
        <dbReference type="PROSITE" id="PS51554"/>
    </source>
</evidence>
<dbReference type="PANTHER" id="PTHR43641:SF2">
    <property type="entry name" value="DEHYDRATASE YBIW-RELATED"/>
    <property type="match status" value="1"/>
</dbReference>
<gene>
    <name evidence="2" type="ORF">S01H1_54298</name>
</gene>
<evidence type="ECO:0000313" key="2">
    <source>
        <dbReference type="EMBL" id="GAG16192.1"/>
    </source>
</evidence>
<comment type="caution">
    <text evidence="2">The sequence shown here is derived from an EMBL/GenBank/DDBJ whole genome shotgun (WGS) entry which is preliminary data.</text>
</comment>
<dbReference type="InterPro" id="IPR051215">
    <property type="entry name" value="GRE"/>
</dbReference>
<accession>X0VYL1</accession>
<reference evidence="2" key="1">
    <citation type="journal article" date="2014" name="Front. Microbiol.">
        <title>High frequency of phylogenetically diverse reductive dehalogenase-homologous genes in deep subseafloor sedimentary metagenomes.</title>
        <authorList>
            <person name="Kawai M."/>
            <person name="Futagami T."/>
            <person name="Toyoda A."/>
            <person name="Takaki Y."/>
            <person name="Nishi S."/>
            <person name="Hori S."/>
            <person name="Arai W."/>
            <person name="Tsubouchi T."/>
            <person name="Morono Y."/>
            <person name="Uchiyama I."/>
            <person name="Ito T."/>
            <person name="Fujiyama A."/>
            <person name="Inagaki F."/>
            <person name="Takami H."/>
        </authorList>
    </citation>
    <scope>NUCLEOTIDE SEQUENCE</scope>
    <source>
        <strain evidence="2">Expedition CK06-06</strain>
    </source>
</reference>
<dbReference type="PROSITE" id="PS51554">
    <property type="entry name" value="PFL"/>
    <property type="match status" value="1"/>
</dbReference>
<dbReference type="EMBL" id="BARS01035221">
    <property type="protein sequence ID" value="GAG16192.1"/>
    <property type="molecule type" value="Genomic_DNA"/>
</dbReference>
<dbReference type="InterPro" id="IPR004184">
    <property type="entry name" value="PFL_dom"/>
</dbReference>
<dbReference type="Gene3D" id="3.20.70.20">
    <property type="match status" value="1"/>
</dbReference>
<dbReference type="Pfam" id="PF02901">
    <property type="entry name" value="PFL-like"/>
    <property type="match status" value="1"/>
</dbReference>